<dbReference type="Proteomes" id="UP001501138">
    <property type="component" value="Unassembled WGS sequence"/>
</dbReference>
<proteinExistence type="predicted"/>
<protein>
    <submittedName>
        <fullName evidence="1">Uncharacterized protein</fullName>
    </submittedName>
</protein>
<reference evidence="1 2" key="1">
    <citation type="journal article" date="2019" name="Int. J. Syst. Evol. Microbiol.">
        <title>The Global Catalogue of Microorganisms (GCM) 10K type strain sequencing project: providing services to taxonomists for standard genome sequencing and annotation.</title>
        <authorList>
            <consortium name="The Broad Institute Genomics Platform"/>
            <consortium name="The Broad Institute Genome Sequencing Center for Infectious Disease"/>
            <person name="Wu L."/>
            <person name="Ma J."/>
        </authorList>
    </citation>
    <scope>NUCLEOTIDE SEQUENCE [LARGE SCALE GENOMIC DNA]</scope>
    <source>
        <strain evidence="1 2">JCM 15589</strain>
    </source>
</reference>
<accession>A0ABN2IYM9</accession>
<dbReference type="EMBL" id="BAAAPM010000003">
    <property type="protein sequence ID" value="GAA1714450.1"/>
    <property type="molecule type" value="Genomic_DNA"/>
</dbReference>
<name>A0ABN2IYM9_9MICO</name>
<organism evidence="1 2">
    <name type="scientific">Isoptericola hypogeus</name>
    <dbReference type="NCBI Taxonomy" id="300179"/>
    <lineage>
        <taxon>Bacteria</taxon>
        <taxon>Bacillati</taxon>
        <taxon>Actinomycetota</taxon>
        <taxon>Actinomycetes</taxon>
        <taxon>Micrococcales</taxon>
        <taxon>Promicromonosporaceae</taxon>
        <taxon>Isoptericola</taxon>
    </lineage>
</organism>
<gene>
    <name evidence="1" type="ORF">GCM10009809_08280</name>
</gene>
<dbReference type="RefSeq" id="WP_344245959.1">
    <property type="nucleotide sequence ID" value="NZ_BAAAPM010000003.1"/>
</dbReference>
<keyword evidence="2" id="KW-1185">Reference proteome</keyword>
<sequence length="106" mass="11403">MPDALADRDHPLWADAGAVARLVVDLGLDVRVGVPLIDALEPERAPRTLAEAHPWTRFDAVRSAWCLAAGLAHPEEQGMVDLRRARDLGIDTSASARDELGRGCIG</sequence>
<evidence type="ECO:0000313" key="1">
    <source>
        <dbReference type="EMBL" id="GAA1714450.1"/>
    </source>
</evidence>
<evidence type="ECO:0000313" key="2">
    <source>
        <dbReference type="Proteomes" id="UP001501138"/>
    </source>
</evidence>
<comment type="caution">
    <text evidence="1">The sequence shown here is derived from an EMBL/GenBank/DDBJ whole genome shotgun (WGS) entry which is preliminary data.</text>
</comment>